<organism evidence="2 3">
    <name type="scientific">Zobellella denitrificans</name>
    <dbReference type="NCBI Taxonomy" id="347534"/>
    <lineage>
        <taxon>Bacteria</taxon>
        <taxon>Pseudomonadati</taxon>
        <taxon>Pseudomonadota</taxon>
        <taxon>Gammaproteobacteria</taxon>
        <taxon>Aeromonadales</taxon>
        <taxon>Aeromonadaceae</taxon>
        <taxon>Zobellella</taxon>
    </lineage>
</organism>
<feature type="signal peptide" evidence="1">
    <location>
        <begin position="1"/>
        <end position="22"/>
    </location>
</feature>
<dbReference type="Proteomes" id="UP000217763">
    <property type="component" value="Chromosome"/>
</dbReference>
<feature type="chain" id="PRO_5013081294" evidence="1">
    <location>
        <begin position="23"/>
        <end position="64"/>
    </location>
</feature>
<gene>
    <name evidence="2" type="ORF">AN401_07655</name>
</gene>
<evidence type="ECO:0000256" key="1">
    <source>
        <dbReference type="SAM" id="SignalP"/>
    </source>
</evidence>
<evidence type="ECO:0000313" key="2">
    <source>
        <dbReference type="EMBL" id="ATG73749.1"/>
    </source>
</evidence>
<proteinExistence type="predicted"/>
<protein>
    <submittedName>
        <fullName evidence="2">Uncharacterized protein</fullName>
    </submittedName>
</protein>
<dbReference type="KEGG" id="zdf:AN401_07655"/>
<reference evidence="3" key="1">
    <citation type="submission" date="2015-09" db="EMBL/GenBank/DDBJ databases">
        <authorList>
            <person name="Shao Z."/>
            <person name="Wang L."/>
        </authorList>
    </citation>
    <scope>NUCLEOTIDE SEQUENCE [LARGE SCALE GENOMIC DNA]</scope>
    <source>
        <strain evidence="3">F13-1</strain>
    </source>
</reference>
<dbReference type="EMBL" id="CP012621">
    <property type="protein sequence ID" value="ATG73749.1"/>
    <property type="molecule type" value="Genomic_DNA"/>
</dbReference>
<keyword evidence="3" id="KW-1185">Reference proteome</keyword>
<name>A0A291HNR1_9GAMM</name>
<sequence length="64" mass="6727">MKAITSLMLAAVFALGVLPAQAATQAPDQPTIQTLSSRGDGVDNRHCMLMKKRGAKLPGYCGPQ</sequence>
<dbReference type="AlphaFoldDB" id="A0A291HNR1"/>
<accession>A0A291HNR1</accession>
<keyword evidence="1" id="KW-0732">Signal</keyword>
<evidence type="ECO:0000313" key="3">
    <source>
        <dbReference type="Proteomes" id="UP000217763"/>
    </source>
</evidence>
<dbReference type="RefSeq" id="WP_096779002.1">
    <property type="nucleotide sequence ID" value="NZ_CP012621.1"/>
</dbReference>